<protein>
    <submittedName>
        <fullName evidence="1">Uncharacterized protein</fullName>
    </submittedName>
</protein>
<evidence type="ECO:0000313" key="2">
    <source>
        <dbReference type="Proteomes" id="UP000000763"/>
    </source>
</evidence>
<proteinExistence type="predicted"/>
<dbReference type="AlphaFoldDB" id="Q67UY8"/>
<evidence type="ECO:0000313" key="1">
    <source>
        <dbReference type="EMBL" id="BAD38031.1"/>
    </source>
</evidence>
<gene>
    <name evidence="1" type="primary">P0488D02.30</name>
</gene>
<dbReference type="EMBL" id="AP005393">
    <property type="protein sequence ID" value="BAD38031.1"/>
    <property type="molecule type" value="Genomic_DNA"/>
</dbReference>
<reference evidence="2" key="1">
    <citation type="journal article" date="2005" name="Nature">
        <title>The map-based sequence of the rice genome.</title>
        <authorList>
            <consortium name="International rice genome sequencing project (IRGSP)"/>
            <person name="Matsumoto T."/>
            <person name="Wu J."/>
            <person name="Kanamori H."/>
            <person name="Katayose Y."/>
            <person name="Fujisawa M."/>
            <person name="Namiki N."/>
            <person name="Mizuno H."/>
            <person name="Yamamoto K."/>
            <person name="Antonio B.A."/>
            <person name="Baba T."/>
            <person name="Sakata K."/>
            <person name="Nagamura Y."/>
            <person name="Aoki H."/>
            <person name="Arikawa K."/>
            <person name="Arita K."/>
            <person name="Bito T."/>
            <person name="Chiden Y."/>
            <person name="Fujitsuka N."/>
            <person name="Fukunaka R."/>
            <person name="Hamada M."/>
            <person name="Harada C."/>
            <person name="Hayashi A."/>
            <person name="Hijishita S."/>
            <person name="Honda M."/>
            <person name="Hosokawa S."/>
            <person name="Ichikawa Y."/>
            <person name="Idonuma A."/>
            <person name="Iijima M."/>
            <person name="Ikeda M."/>
            <person name="Ikeno M."/>
            <person name="Ito K."/>
            <person name="Ito S."/>
            <person name="Ito T."/>
            <person name="Ito Y."/>
            <person name="Ito Y."/>
            <person name="Iwabuchi A."/>
            <person name="Kamiya K."/>
            <person name="Karasawa W."/>
            <person name="Kurita K."/>
            <person name="Katagiri S."/>
            <person name="Kikuta A."/>
            <person name="Kobayashi H."/>
            <person name="Kobayashi N."/>
            <person name="Machita K."/>
            <person name="Maehara T."/>
            <person name="Masukawa M."/>
            <person name="Mizubayashi T."/>
            <person name="Mukai Y."/>
            <person name="Nagasaki H."/>
            <person name="Nagata Y."/>
            <person name="Naito S."/>
            <person name="Nakashima M."/>
            <person name="Nakama Y."/>
            <person name="Nakamichi Y."/>
            <person name="Nakamura M."/>
            <person name="Meguro A."/>
            <person name="Negishi M."/>
            <person name="Ohta I."/>
            <person name="Ohta T."/>
            <person name="Okamoto M."/>
            <person name="Ono N."/>
            <person name="Saji S."/>
            <person name="Sakaguchi M."/>
            <person name="Sakai K."/>
            <person name="Shibata M."/>
            <person name="Shimokawa T."/>
            <person name="Song J."/>
            <person name="Takazaki Y."/>
            <person name="Terasawa K."/>
            <person name="Tsugane M."/>
            <person name="Tsuji K."/>
            <person name="Ueda S."/>
            <person name="Waki K."/>
            <person name="Yamagata H."/>
            <person name="Yamamoto M."/>
            <person name="Yamamoto S."/>
            <person name="Yamane H."/>
            <person name="Yoshiki S."/>
            <person name="Yoshihara R."/>
            <person name="Yukawa K."/>
            <person name="Zhong H."/>
            <person name="Yano M."/>
            <person name="Yuan Q."/>
            <person name="Ouyang S."/>
            <person name="Liu J."/>
            <person name="Jones K.M."/>
            <person name="Gansberger K."/>
            <person name="Moffat K."/>
            <person name="Hill J."/>
            <person name="Bera J."/>
            <person name="Fadrosh D."/>
            <person name="Jin S."/>
            <person name="Johri S."/>
            <person name="Kim M."/>
            <person name="Overton L."/>
            <person name="Reardon M."/>
            <person name="Tsitrin T."/>
            <person name="Vuong H."/>
            <person name="Weaver B."/>
            <person name="Ciecko A."/>
            <person name="Tallon L."/>
            <person name="Jackson J."/>
            <person name="Pai G."/>
            <person name="Aken S.V."/>
            <person name="Utterback T."/>
            <person name="Reidmuller S."/>
            <person name="Feldblyum T."/>
            <person name="Hsiao J."/>
            <person name="Zismann V."/>
            <person name="Iobst S."/>
            <person name="de Vazeille A.R."/>
            <person name="Buell C.R."/>
            <person name="Ying K."/>
            <person name="Li Y."/>
            <person name="Lu T."/>
            <person name="Huang Y."/>
            <person name="Zhao Q."/>
            <person name="Feng Q."/>
            <person name="Zhang L."/>
            <person name="Zhu J."/>
            <person name="Weng Q."/>
            <person name="Mu J."/>
            <person name="Lu Y."/>
            <person name="Fan D."/>
            <person name="Liu Y."/>
            <person name="Guan J."/>
            <person name="Zhang Y."/>
            <person name="Yu S."/>
            <person name="Liu X."/>
            <person name="Zhang Y."/>
            <person name="Hong G."/>
            <person name="Han B."/>
            <person name="Choisne N."/>
            <person name="Demange N."/>
            <person name="Orjeda G."/>
            <person name="Samain S."/>
            <person name="Cattolico L."/>
            <person name="Pelletier E."/>
            <person name="Couloux A."/>
            <person name="Segurens B."/>
            <person name="Wincker P."/>
            <person name="D'Hont A."/>
            <person name="Scarpelli C."/>
            <person name="Weissenbach J."/>
            <person name="Salanoubat M."/>
            <person name="Quetier F."/>
            <person name="Yu Y."/>
            <person name="Kim H.R."/>
            <person name="Rambo T."/>
            <person name="Currie J."/>
            <person name="Collura K."/>
            <person name="Luo M."/>
            <person name="Yang T."/>
            <person name="Ammiraju J.S.S."/>
            <person name="Engler F."/>
            <person name="Soderlund C."/>
            <person name="Wing R.A."/>
            <person name="Palmer L.E."/>
            <person name="de la Bastide M."/>
            <person name="Spiegel L."/>
            <person name="Nascimento L."/>
            <person name="Zutavern T."/>
            <person name="O'Shaughnessy A."/>
            <person name="Dike S."/>
            <person name="Dedhia N."/>
            <person name="Preston R."/>
            <person name="Balija V."/>
            <person name="McCombie W.R."/>
            <person name="Chow T."/>
            <person name="Chen H."/>
            <person name="Chung M."/>
            <person name="Chen C."/>
            <person name="Shaw J."/>
            <person name="Wu H."/>
            <person name="Hsiao K."/>
            <person name="Chao Y."/>
            <person name="Chu M."/>
            <person name="Cheng C."/>
            <person name="Hour A."/>
            <person name="Lee P."/>
            <person name="Lin S."/>
            <person name="Lin Y."/>
            <person name="Liou J."/>
            <person name="Liu S."/>
            <person name="Hsing Y."/>
            <person name="Raghuvanshi S."/>
            <person name="Mohanty A."/>
            <person name="Bharti A.K."/>
            <person name="Gaur A."/>
            <person name="Gupta V."/>
            <person name="Kumar D."/>
            <person name="Ravi V."/>
            <person name="Vij S."/>
            <person name="Kapur A."/>
            <person name="Khurana P."/>
            <person name="Khurana P."/>
            <person name="Khurana J.P."/>
            <person name="Tyagi A.K."/>
            <person name="Gaikwad K."/>
            <person name="Singh A."/>
            <person name="Dalal V."/>
            <person name="Srivastava S."/>
            <person name="Dixit A."/>
            <person name="Pal A.K."/>
            <person name="Ghazi I.A."/>
            <person name="Yadav M."/>
            <person name="Pandit A."/>
            <person name="Bhargava A."/>
            <person name="Sureshbabu K."/>
            <person name="Batra K."/>
            <person name="Sharma T.R."/>
            <person name="Mohapatra T."/>
            <person name="Singh N.K."/>
            <person name="Messing J."/>
            <person name="Nelson A.B."/>
            <person name="Fuks G."/>
            <person name="Kavchok S."/>
            <person name="Keizer G."/>
            <person name="Linton E."/>
            <person name="Llaca V."/>
            <person name="Song R."/>
            <person name="Tanyolac B."/>
            <person name="Young S."/>
            <person name="Ho-Il K."/>
            <person name="Hahn J.H."/>
            <person name="Sangsakoo G."/>
            <person name="Vanavichit A."/>
            <person name="de Mattos Luiz.A.T."/>
            <person name="Zimmer P.D."/>
            <person name="Malone G."/>
            <person name="Dellagostin O."/>
            <person name="de Oliveira A.C."/>
            <person name="Bevan M."/>
            <person name="Bancroft I."/>
            <person name="Minx P."/>
            <person name="Cordum H."/>
            <person name="Wilson R."/>
            <person name="Cheng Z."/>
            <person name="Jin W."/>
            <person name="Jiang J."/>
            <person name="Leong S.A."/>
            <person name="Iwama H."/>
            <person name="Gojobori T."/>
            <person name="Itoh T."/>
            <person name="Niimura Y."/>
            <person name="Fujii Y."/>
            <person name="Habara T."/>
            <person name="Sakai H."/>
            <person name="Sato Y."/>
            <person name="Wilson G."/>
            <person name="Kumar K."/>
            <person name="McCouch S."/>
            <person name="Juretic N."/>
            <person name="Hoen D."/>
            <person name="Wright S."/>
            <person name="Bruskiewich R."/>
            <person name="Bureau T."/>
            <person name="Miyao A."/>
            <person name="Hirochika H."/>
            <person name="Nishikawa T."/>
            <person name="Kadowaki K."/>
            <person name="Sugiura M."/>
            <person name="Burr B."/>
            <person name="Sasaki T."/>
        </authorList>
    </citation>
    <scope>NUCLEOTIDE SEQUENCE [LARGE SCALE GENOMIC DNA]</scope>
    <source>
        <strain evidence="2">cv. Nipponbare</strain>
    </source>
</reference>
<organism evidence="1 2">
    <name type="scientific">Oryza sativa subsp. japonica</name>
    <name type="common">Rice</name>
    <dbReference type="NCBI Taxonomy" id="39947"/>
    <lineage>
        <taxon>Eukaryota</taxon>
        <taxon>Viridiplantae</taxon>
        <taxon>Streptophyta</taxon>
        <taxon>Embryophyta</taxon>
        <taxon>Tracheophyta</taxon>
        <taxon>Spermatophyta</taxon>
        <taxon>Magnoliopsida</taxon>
        <taxon>Liliopsida</taxon>
        <taxon>Poales</taxon>
        <taxon>Poaceae</taxon>
        <taxon>BOP clade</taxon>
        <taxon>Oryzoideae</taxon>
        <taxon>Oryzeae</taxon>
        <taxon>Oryzinae</taxon>
        <taxon>Oryza</taxon>
        <taxon>Oryza sativa</taxon>
    </lineage>
</organism>
<reference evidence="2" key="2">
    <citation type="journal article" date="2008" name="Nucleic Acids Res.">
        <title>The rice annotation project database (RAP-DB): 2008 update.</title>
        <authorList>
            <consortium name="The rice annotation project (RAP)"/>
        </authorList>
    </citation>
    <scope>GENOME REANNOTATION</scope>
    <source>
        <strain evidence="2">cv. Nipponbare</strain>
    </source>
</reference>
<name>Q67UY8_ORYSJ</name>
<accession>Q67UY8</accession>
<sequence length="82" mass="8935">MRPAAHRERSRQPAAHGGGAHWVAVLLGGTPGFLVDQVAQFLLTLHRRLLDDDCGPPAEAIPSPLLRIPSISPPYLCLYLYP</sequence>
<dbReference type="Proteomes" id="UP000000763">
    <property type="component" value="Chromosome 9"/>
</dbReference>